<reference evidence="2 3" key="1">
    <citation type="submission" date="2024-05" db="EMBL/GenBank/DDBJ databases">
        <authorList>
            <person name="Wallberg A."/>
        </authorList>
    </citation>
    <scope>NUCLEOTIDE SEQUENCE [LARGE SCALE GENOMIC DNA]</scope>
</reference>
<name>A0AAV2SDM7_MEGNR</name>
<organism evidence="2 3">
    <name type="scientific">Meganyctiphanes norvegica</name>
    <name type="common">Northern krill</name>
    <name type="synonym">Thysanopoda norvegica</name>
    <dbReference type="NCBI Taxonomy" id="48144"/>
    <lineage>
        <taxon>Eukaryota</taxon>
        <taxon>Metazoa</taxon>
        <taxon>Ecdysozoa</taxon>
        <taxon>Arthropoda</taxon>
        <taxon>Crustacea</taxon>
        <taxon>Multicrustacea</taxon>
        <taxon>Malacostraca</taxon>
        <taxon>Eumalacostraca</taxon>
        <taxon>Eucarida</taxon>
        <taxon>Euphausiacea</taxon>
        <taxon>Euphausiidae</taxon>
        <taxon>Meganyctiphanes</taxon>
    </lineage>
</organism>
<feature type="region of interest" description="Disordered" evidence="1">
    <location>
        <begin position="87"/>
        <end position="111"/>
    </location>
</feature>
<dbReference type="Proteomes" id="UP001497623">
    <property type="component" value="Unassembled WGS sequence"/>
</dbReference>
<keyword evidence="3" id="KW-1185">Reference proteome</keyword>
<accession>A0AAV2SDM7</accession>
<evidence type="ECO:0000256" key="1">
    <source>
        <dbReference type="SAM" id="MobiDB-lite"/>
    </source>
</evidence>
<sequence length="257" mass="28259">MSDLQQHLHSHKAHQIFLTFSVEAENDEVPSQENPNNINASPKDEIISTNSSNIYTGLPRAIPNFRVWAPPINQPLPSFSVWRPQGARQIPSVQSSTSSRSSSNESDDMTSNTGALDLCTITVLLRPLSLHAQQFLALCLGNLGPTLKGAQLFDVGNANKPGECFRCKEYVTEEGKSNKAIMNGLDYEGASIAKAGMLFNYGIAYLDFVIITKDDPDDFWPNPLGKVVKGMKNLHRVVRHEPISDVIITEVGIVLDL</sequence>
<dbReference type="EMBL" id="CAXKWB010056406">
    <property type="protein sequence ID" value="CAL4178232.1"/>
    <property type="molecule type" value="Genomic_DNA"/>
</dbReference>
<evidence type="ECO:0000313" key="3">
    <source>
        <dbReference type="Proteomes" id="UP001497623"/>
    </source>
</evidence>
<dbReference type="AlphaFoldDB" id="A0AAV2SDM7"/>
<feature type="compositionally biased region" description="Polar residues" evidence="1">
    <location>
        <begin position="31"/>
        <end position="40"/>
    </location>
</feature>
<gene>
    <name evidence="2" type="ORF">MNOR_LOCUS34993</name>
</gene>
<feature type="region of interest" description="Disordered" evidence="1">
    <location>
        <begin position="26"/>
        <end position="45"/>
    </location>
</feature>
<comment type="caution">
    <text evidence="2">The sequence shown here is derived from an EMBL/GenBank/DDBJ whole genome shotgun (WGS) entry which is preliminary data.</text>
</comment>
<proteinExistence type="predicted"/>
<evidence type="ECO:0000313" key="2">
    <source>
        <dbReference type="EMBL" id="CAL4178232.1"/>
    </source>
</evidence>
<feature type="compositionally biased region" description="Low complexity" evidence="1">
    <location>
        <begin position="92"/>
        <end position="104"/>
    </location>
</feature>
<protein>
    <submittedName>
        <fullName evidence="2">Uncharacterized protein</fullName>
    </submittedName>
</protein>